<dbReference type="Proteomes" id="UP000193986">
    <property type="component" value="Unassembled WGS sequence"/>
</dbReference>
<gene>
    <name evidence="1" type="ORF">BCR39DRAFT_539395</name>
</gene>
<name>A0A1Y2AWH7_9TREE</name>
<dbReference type="InParanoid" id="A0A1Y2AWH7"/>
<evidence type="ECO:0000313" key="2">
    <source>
        <dbReference type="Proteomes" id="UP000193986"/>
    </source>
</evidence>
<keyword evidence="2" id="KW-1185">Reference proteome</keyword>
<reference evidence="1 2" key="1">
    <citation type="submission" date="2016-07" db="EMBL/GenBank/DDBJ databases">
        <title>Pervasive Adenine N6-methylation of Active Genes in Fungi.</title>
        <authorList>
            <consortium name="DOE Joint Genome Institute"/>
            <person name="Mondo S.J."/>
            <person name="Dannebaum R.O."/>
            <person name="Kuo R.C."/>
            <person name="Labutti K."/>
            <person name="Haridas S."/>
            <person name="Kuo A."/>
            <person name="Salamov A."/>
            <person name="Ahrendt S.R."/>
            <person name="Lipzen A."/>
            <person name="Sullivan W."/>
            <person name="Andreopoulos W.B."/>
            <person name="Clum A."/>
            <person name="Lindquist E."/>
            <person name="Daum C."/>
            <person name="Ramamoorthy G.K."/>
            <person name="Gryganskyi A."/>
            <person name="Culley D."/>
            <person name="Magnuson J.K."/>
            <person name="James T.Y."/>
            <person name="O'Malley M.A."/>
            <person name="Stajich J.E."/>
            <person name="Spatafora J.W."/>
            <person name="Visel A."/>
            <person name="Grigoriev I.V."/>
        </authorList>
    </citation>
    <scope>NUCLEOTIDE SEQUENCE [LARGE SCALE GENOMIC DNA]</scope>
    <source>
        <strain evidence="1 2">68-887.2</strain>
    </source>
</reference>
<organism evidence="1 2">
    <name type="scientific">Naematelia encephala</name>
    <dbReference type="NCBI Taxonomy" id="71784"/>
    <lineage>
        <taxon>Eukaryota</taxon>
        <taxon>Fungi</taxon>
        <taxon>Dikarya</taxon>
        <taxon>Basidiomycota</taxon>
        <taxon>Agaricomycotina</taxon>
        <taxon>Tremellomycetes</taxon>
        <taxon>Tremellales</taxon>
        <taxon>Naemateliaceae</taxon>
        <taxon>Naematelia</taxon>
    </lineage>
</organism>
<dbReference type="OrthoDB" id="2210at2759"/>
<dbReference type="STRING" id="71784.A0A1Y2AWH7"/>
<dbReference type="EMBL" id="MCFC01000042">
    <property type="protein sequence ID" value="ORY26941.1"/>
    <property type="molecule type" value="Genomic_DNA"/>
</dbReference>
<dbReference type="FunCoup" id="A0A1Y2AWH7">
    <property type="interactions" value="25"/>
</dbReference>
<sequence length="86" mass="9359">MGGKMLRYKVKARKDPLFIPCVAELTALLGCFSASSDLRVTEHCAEAAKSLHTCMGKTRIPSKGYGGKKSDSSINYLLNKVSPKPR</sequence>
<accession>A0A1Y2AWH7</accession>
<dbReference type="AlphaFoldDB" id="A0A1Y2AWH7"/>
<comment type="caution">
    <text evidence="1">The sequence shown here is derived from an EMBL/GenBank/DDBJ whole genome shotgun (WGS) entry which is preliminary data.</text>
</comment>
<evidence type="ECO:0000313" key="1">
    <source>
        <dbReference type="EMBL" id="ORY26941.1"/>
    </source>
</evidence>
<protein>
    <submittedName>
        <fullName evidence="1">Uncharacterized protein</fullName>
    </submittedName>
</protein>
<proteinExistence type="predicted"/>